<dbReference type="PROSITE" id="PS50297">
    <property type="entry name" value="ANK_REP_REGION"/>
    <property type="match status" value="1"/>
</dbReference>
<feature type="repeat" description="ANK" evidence="1">
    <location>
        <begin position="106"/>
        <end position="128"/>
    </location>
</feature>
<dbReference type="InterPro" id="IPR002110">
    <property type="entry name" value="Ankyrin_rpt"/>
</dbReference>
<evidence type="ECO:0000313" key="4">
    <source>
        <dbReference type="EMBL" id="CAE0245758.1"/>
    </source>
</evidence>
<dbReference type="PROSITE" id="PS50088">
    <property type="entry name" value="ANK_REPEAT"/>
    <property type="match status" value="1"/>
</dbReference>
<dbReference type="InterPro" id="IPR036770">
    <property type="entry name" value="Ankyrin_rpt-contain_sf"/>
</dbReference>
<protein>
    <submittedName>
        <fullName evidence="4">Uncharacterized protein</fullName>
    </submittedName>
</protein>
<evidence type="ECO:0000256" key="2">
    <source>
        <dbReference type="SAM" id="SignalP"/>
    </source>
</evidence>
<evidence type="ECO:0000256" key="1">
    <source>
        <dbReference type="PROSITE-ProRule" id="PRU00023"/>
    </source>
</evidence>
<feature type="chain" id="PRO_5036403916" evidence="2">
    <location>
        <begin position="28"/>
        <end position="148"/>
    </location>
</feature>
<dbReference type="Gene3D" id="1.25.40.20">
    <property type="entry name" value="Ankyrin repeat-containing domain"/>
    <property type="match status" value="1"/>
</dbReference>
<reference evidence="4" key="1">
    <citation type="submission" date="2021-01" db="EMBL/GenBank/DDBJ databases">
        <authorList>
            <person name="Corre E."/>
            <person name="Pelletier E."/>
            <person name="Niang G."/>
            <person name="Scheremetjew M."/>
            <person name="Finn R."/>
            <person name="Kale V."/>
            <person name="Holt S."/>
            <person name="Cochrane G."/>
            <person name="Meng A."/>
            <person name="Brown T."/>
            <person name="Cohen L."/>
        </authorList>
    </citation>
    <scope>NUCLEOTIDE SEQUENCE</scope>
    <source>
        <strain evidence="4">NIES-2562</strain>
    </source>
</reference>
<feature type="signal peptide" evidence="2">
    <location>
        <begin position="1"/>
        <end position="27"/>
    </location>
</feature>
<name>A0A7S3D3Y4_9EUKA</name>
<dbReference type="EMBL" id="HBIB01012165">
    <property type="protein sequence ID" value="CAE0245756.1"/>
    <property type="molecule type" value="Transcribed_RNA"/>
</dbReference>
<gene>
    <name evidence="3" type="ORF">PBIL07802_LOCUS7939</name>
    <name evidence="4" type="ORF">PBIL07802_LOCUS7941</name>
</gene>
<dbReference type="EMBL" id="HBIB01012167">
    <property type="protein sequence ID" value="CAE0245758.1"/>
    <property type="molecule type" value="Transcribed_RNA"/>
</dbReference>
<proteinExistence type="predicted"/>
<accession>A0A7S3D3Y4</accession>
<organism evidence="4">
    <name type="scientific">Palpitomonas bilix</name>
    <dbReference type="NCBI Taxonomy" id="652834"/>
    <lineage>
        <taxon>Eukaryota</taxon>
        <taxon>Eukaryota incertae sedis</taxon>
    </lineage>
</organism>
<evidence type="ECO:0000313" key="3">
    <source>
        <dbReference type="EMBL" id="CAE0245756.1"/>
    </source>
</evidence>
<dbReference type="AlphaFoldDB" id="A0A7S3D3Y4"/>
<keyword evidence="1" id="KW-0040">ANK repeat</keyword>
<keyword evidence="2" id="KW-0732">Signal</keyword>
<sequence length="148" mass="16450">MKVPFSPVVVIASCTALLLLLCSGGSAHENPIKLFHAPKVPLIPLIHNRDAKRFEKFSKMEGATYSEVDPESGHTLAHACVLFRMYGILNKVLSKEPLLLLVRDLNGENPFHLAARVGDEETASVLLDFFRSLKDASLRHRLDEMTNT</sequence>
<dbReference type="SUPFAM" id="SSF48403">
    <property type="entry name" value="Ankyrin repeat"/>
    <property type="match status" value="1"/>
</dbReference>